<evidence type="ECO:0000313" key="3">
    <source>
        <dbReference type="EMBL" id="CAF4749157.1"/>
    </source>
</evidence>
<protein>
    <submittedName>
        <fullName evidence="3">Uncharacterized protein</fullName>
    </submittedName>
</protein>
<dbReference type="EMBL" id="CAJOBI010111828">
    <property type="protein sequence ID" value="CAF4636649.1"/>
    <property type="molecule type" value="Genomic_DNA"/>
</dbReference>
<dbReference type="Proteomes" id="UP000676336">
    <property type="component" value="Unassembled WGS sequence"/>
</dbReference>
<dbReference type="EMBL" id="CAJOBH010120254">
    <property type="protein sequence ID" value="CAF4707898.1"/>
    <property type="molecule type" value="Genomic_DNA"/>
</dbReference>
<evidence type="ECO:0000313" key="2">
    <source>
        <dbReference type="EMBL" id="CAF4707898.1"/>
    </source>
</evidence>
<gene>
    <name evidence="2" type="ORF">BYL167_LOCUS44358</name>
    <name evidence="3" type="ORF">OVN521_LOCUS50087</name>
    <name evidence="1" type="ORF">SMN809_LOCUS40513</name>
</gene>
<dbReference type="EMBL" id="CAJOBG010113370">
    <property type="protein sequence ID" value="CAF4749157.1"/>
    <property type="molecule type" value="Genomic_DNA"/>
</dbReference>
<reference evidence="3" key="1">
    <citation type="submission" date="2021-02" db="EMBL/GenBank/DDBJ databases">
        <authorList>
            <person name="Nowell W R."/>
        </authorList>
    </citation>
    <scope>NUCLEOTIDE SEQUENCE</scope>
</reference>
<evidence type="ECO:0000313" key="1">
    <source>
        <dbReference type="EMBL" id="CAF4636649.1"/>
    </source>
</evidence>
<organism evidence="3 4">
    <name type="scientific">Rotaria magnacalcarata</name>
    <dbReference type="NCBI Taxonomy" id="392030"/>
    <lineage>
        <taxon>Eukaryota</taxon>
        <taxon>Metazoa</taxon>
        <taxon>Spiralia</taxon>
        <taxon>Gnathifera</taxon>
        <taxon>Rotifera</taxon>
        <taxon>Eurotatoria</taxon>
        <taxon>Bdelloidea</taxon>
        <taxon>Philodinida</taxon>
        <taxon>Philodinidae</taxon>
        <taxon>Rotaria</taxon>
    </lineage>
</organism>
<dbReference type="Proteomes" id="UP000663866">
    <property type="component" value="Unassembled WGS sequence"/>
</dbReference>
<sequence length="51" mass="6090">MHQGLDYLREQQITIEMKNIGIFLKWLINDIIKEEKDTMEESNIDPKDVGR</sequence>
<comment type="caution">
    <text evidence="3">The sequence shown here is derived from an EMBL/GenBank/DDBJ whole genome shotgun (WGS) entry which is preliminary data.</text>
</comment>
<proteinExistence type="predicted"/>
<feature type="non-terminal residue" evidence="3">
    <location>
        <position position="51"/>
    </location>
</feature>
<name>A0A821LDH4_9BILA</name>
<accession>A0A821LDH4</accession>
<keyword evidence="4" id="KW-1185">Reference proteome</keyword>
<dbReference type="Proteomes" id="UP000681967">
    <property type="component" value="Unassembled WGS sequence"/>
</dbReference>
<evidence type="ECO:0000313" key="4">
    <source>
        <dbReference type="Proteomes" id="UP000663866"/>
    </source>
</evidence>
<dbReference type="AlphaFoldDB" id="A0A821LDH4"/>